<evidence type="ECO:0000313" key="2">
    <source>
        <dbReference type="EMBL" id="SUD31331.1"/>
    </source>
</evidence>
<dbReference type="Proteomes" id="UP000255125">
    <property type="component" value="Unassembled WGS sequence"/>
</dbReference>
<dbReference type="InterPro" id="IPR020843">
    <property type="entry name" value="ER"/>
</dbReference>
<dbReference type="SUPFAM" id="SSF50129">
    <property type="entry name" value="GroES-like"/>
    <property type="match status" value="1"/>
</dbReference>
<dbReference type="AlphaFoldDB" id="A0A379IF19"/>
<gene>
    <name evidence="2" type="primary">ppsC_2</name>
    <name evidence="2" type="ORF">NCTC10392_03259</name>
</gene>
<dbReference type="Pfam" id="PF13602">
    <property type="entry name" value="ADH_zinc_N_2"/>
    <property type="match status" value="1"/>
</dbReference>
<dbReference type="Pfam" id="PF08240">
    <property type="entry name" value="ADH_N"/>
    <property type="match status" value="1"/>
</dbReference>
<dbReference type="GO" id="GO:0016491">
    <property type="term" value="F:oxidoreductase activity"/>
    <property type="evidence" value="ECO:0007669"/>
    <property type="project" value="InterPro"/>
</dbReference>
<keyword evidence="2" id="KW-0808">Transferase</keyword>
<proteinExistence type="predicted"/>
<dbReference type="InterPro" id="IPR050700">
    <property type="entry name" value="YIM1/Zinc_Alcohol_DH_Fams"/>
</dbReference>
<dbReference type="InterPro" id="IPR013154">
    <property type="entry name" value="ADH-like_N"/>
</dbReference>
<name>A0A379IF19_PSEFL</name>
<dbReference type="CDD" id="cd05289">
    <property type="entry name" value="MDR_like_2"/>
    <property type="match status" value="1"/>
</dbReference>
<evidence type="ECO:0000259" key="1">
    <source>
        <dbReference type="SMART" id="SM00829"/>
    </source>
</evidence>
<dbReference type="EC" id="2.3.1.41" evidence="2"/>
<evidence type="ECO:0000313" key="3">
    <source>
        <dbReference type="Proteomes" id="UP000255125"/>
    </source>
</evidence>
<organism evidence="2 3">
    <name type="scientific">Pseudomonas fluorescens</name>
    <dbReference type="NCBI Taxonomy" id="294"/>
    <lineage>
        <taxon>Bacteria</taxon>
        <taxon>Pseudomonadati</taxon>
        <taxon>Pseudomonadota</taxon>
        <taxon>Gammaproteobacteria</taxon>
        <taxon>Pseudomonadales</taxon>
        <taxon>Pseudomonadaceae</taxon>
        <taxon>Pseudomonas</taxon>
    </lineage>
</organism>
<dbReference type="GO" id="GO:0004315">
    <property type="term" value="F:3-oxoacyl-[acyl-carrier-protein] synthase activity"/>
    <property type="evidence" value="ECO:0007669"/>
    <property type="project" value="UniProtKB-EC"/>
</dbReference>
<dbReference type="PANTHER" id="PTHR11695:SF294">
    <property type="entry name" value="RETICULON-4-INTERACTING PROTEIN 1, MITOCHONDRIAL"/>
    <property type="match status" value="1"/>
</dbReference>
<dbReference type="InterPro" id="IPR011032">
    <property type="entry name" value="GroES-like_sf"/>
</dbReference>
<dbReference type="Gene3D" id="3.90.180.10">
    <property type="entry name" value="Medium-chain alcohol dehydrogenases, catalytic domain"/>
    <property type="match status" value="1"/>
</dbReference>
<dbReference type="RefSeq" id="WP_038441636.1">
    <property type="nucleotide sequence ID" value="NZ_CP008896.1"/>
</dbReference>
<protein>
    <submittedName>
        <fullName evidence="2">Alcohol dehydrogenase</fullName>
        <ecNumber evidence="2">2.3.1.41</ecNumber>
    </submittedName>
</protein>
<dbReference type="OrthoDB" id="9785812at2"/>
<dbReference type="InterPro" id="IPR036291">
    <property type="entry name" value="NAD(P)-bd_dom_sf"/>
</dbReference>
<reference evidence="2 3" key="1">
    <citation type="submission" date="2018-06" db="EMBL/GenBank/DDBJ databases">
        <authorList>
            <consortium name="Pathogen Informatics"/>
            <person name="Doyle S."/>
        </authorList>
    </citation>
    <scope>NUCLEOTIDE SEQUENCE [LARGE SCALE GENOMIC DNA]</scope>
    <source>
        <strain evidence="2 3">NCTC10392</strain>
    </source>
</reference>
<keyword evidence="2" id="KW-0012">Acyltransferase</keyword>
<dbReference type="EMBL" id="UGUS01000002">
    <property type="protein sequence ID" value="SUD31331.1"/>
    <property type="molecule type" value="Genomic_DNA"/>
</dbReference>
<dbReference type="SUPFAM" id="SSF51735">
    <property type="entry name" value="NAD(P)-binding Rossmann-fold domains"/>
    <property type="match status" value="1"/>
</dbReference>
<accession>A0A379IF19</accession>
<dbReference type="KEGG" id="pfn:HZ99_04975"/>
<dbReference type="SMART" id="SM00829">
    <property type="entry name" value="PKS_ER"/>
    <property type="match status" value="1"/>
</dbReference>
<feature type="domain" description="Enoyl reductase (ER)" evidence="1">
    <location>
        <begin position="8"/>
        <end position="304"/>
    </location>
</feature>
<dbReference type="PANTHER" id="PTHR11695">
    <property type="entry name" value="ALCOHOL DEHYDROGENASE RELATED"/>
    <property type="match status" value="1"/>
</dbReference>
<dbReference type="Gene3D" id="3.40.50.720">
    <property type="entry name" value="NAD(P)-binding Rossmann-like Domain"/>
    <property type="match status" value="1"/>
</dbReference>
<sequence length="307" mass="32240">MKAIRINGYREVPTVHEMSIPSIKSDQVLVRVQAAALNPFDVFIASGQGSEVFPVTFPHTLGVDLAGVVARVGESVTQWEVGDEIVACADLSLGGALAEFVVLPADACVALPPDFSPTEGAAIPTAGSTAWHALFSVAHLLEGETILIHGGAGGVGSFAIQFAHKAGARVITTATGDGLALAKQLGADQVIDYKVEDFTAVVSNVDVVLDLIGGETQARSYDVLRSGGRLVSAVMPPNEHLAAERGVTASMLFIVSYRNRLNEVVQAVADQAVKVVLDQVSPFMDFEKAWSRQSSGHARGKIVVTLV</sequence>